<dbReference type="EnsemblPlants" id="evm.model.08.192">
    <property type="protein sequence ID" value="cds.evm.model.08.192"/>
    <property type="gene ID" value="evm.TU.08.192"/>
</dbReference>
<feature type="domain" description="RNase H type-1" evidence="1">
    <location>
        <begin position="47"/>
        <end position="121"/>
    </location>
</feature>
<reference evidence="2" key="1">
    <citation type="submission" date="2018-11" db="EMBL/GenBank/DDBJ databases">
        <authorList>
            <person name="Grassa J C."/>
        </authorList>
    </citation>
    <scope>NUCLEOTIDE SEQUENCE [LARGE SCALE GENOMIC DNA]</scope>
</reference>
<organism evidence="2 3">
    <name type="scientific">Cannabis sativa</name>
    <name type="common">Hemp</name>
    <name type="synonym">Marijuana</name>
    <dbReference type="NCBI Taxonomy" id="3483"/>
    <lineage>
        <taxon>Eukaryota</taxon>
        <taxon>Viridiplantae</taxon>
        <taxon>Streptophyta</taxon>
        <taxon>Embryophyta</taxon>
        <taxon>Tracheophyta</taxon>
        <taxon>Spermatophyta</taxon>
        <taxon>Magnoliopsida</taxon>
        <taxon>eudicotyledons</taxon>
        <taxon>Gunneridae</taxon>
        <taxon>Pentapetalae</taxon>
        <taxon>rosids</taxon>
        <taxon>fabids</taxon>
        <taxon>Rosales</taxon>
        <taxon>Cannabaceae</taxon>
        <taxon>Cannabis</taxon>
    </lineage>
</organism>
<dbReference type="InterPro" id="IPR002156">
    <property type="entry name" value="RNaseH_domain"/>
</dbReference>
<dbReference type="GO" id="GO:0003676">
    <property type="term" value="F:nucleic acid binding"/>
    <property type="evidence" value="ECO:0007669"/>
    <property type="project" value="InterPro"/>
</dbReference>
<accession>A0A803QA78</accession>
<reference evidence="2" key="2">
    <citation type="submission" date="2021-03" db="UniProtKB">
        <authorList>
            <consortium name="EnsemblPlants"/>
        </authorList>
    </citation>
    <scope>IDENTIFICATION</scope>
</reference>
<keyword evidence="3" id="KW-1185">Reference proteome</keyword>
<evidence type="ECO:0000313" key="3">
    <source>
        <dbReference type="Proteomes" id="UP000596661"/>
    </source>
</evidence>
<dbReference type="AlphaFoldDB" id="A0A803QA78"/>
<dbReference type="GO" id="GO:0004523">
    <property type="term" value="F:RNA-DNA hybrid ribonuclease activity"/>
    <property type="evidence" value="ECO:0007669"/>
    <property type="project" value="InterPro"/>
</dbReference>
<dbReference type="Proteomes" id="UP000596661">
    <property type="component" value="Chromosome 8"/>
</dbReference>
<evidence type="ECO:0000259" key="1">
    <source>
        <dbReference type="Pfam" id="PF13456"/>
    </source>
</evidence>
<dbReference type="EMBL" id="UZAU01000681">
    <property type="status" value="NOT_ANNOTATED_CDS"/>
    <property type="molecule type" value="Genomic_DNA"/>
</dbReference>
<protein>
    <recommendedName>
        <fullName evidence="1">RNase H type-1 domain-containing protein</fullName>
    </recommendedName>
</protein>
<proteinExistence type="predicted"/>
<evidence type="ECO:0000313" key="2">
    <source>
        <dbReference type="EnsemblPlants" id="cds.evm.model.08.192"/>
    </source>
</evidence>
<dbReference type="Gramene" id="evm.model.08.192">
    <property type="protein sequence ID" value="cds.evm.model.08.192"/>
    <property type="gene ID" value="evm.TU.08.192"/>
</dbReference>
<name>A0A803QA78_CANSA</name>
<sequence>MALSRCSVYLNPTAHVKLTETMVGLSSGSTETLRLCNFNLFVDMGINEDHGCMGLEAVMIDRDMVILCSSSNPVMAASFHPHVVEASTLLSGLMLCRRLGYNFITVFSDCIRLVQAINNKDKY</sequence>
<dbReference type="Pfam" id="PF13456">
    <property type="entry name" value="RVT_3"/>
    <property type="match status" value="1"/>
</dbReference>